<protein>
    <submittedName>
        <fullName evidence="2">F-box domain-containing protein</fullName>
    </submittedName>
</protein>
<keyword evidence="1" id="KW-1185">Reference proteome</keyword>
<evidence type="ECO:0000313" key="1">
    <source>
        <dbReference type="Proteomes" id="UP000095287"/>
    </source>
</evidence>
<name>A0A1I8AIU9_9BILA</name>
<accession>A0A1I8AIU9</accession>
<reference evidence="2" key="1">
    <citation type="submission" date="2016-11" db="UniProtKB">
        <authorList>
            <consortium name="WormBaseParasite"/>
        </authorList>
    </citation>
    <scope>IDENTIFICATION</scope>
</reference>
<dbReference type="WBParaSite" id="L893_g6198.t1">
    <property type="protein sequence ID" value="L893_g6198.t1"/>
    <property type="gene ID" value="L893_g6198"/>
</dbReference>
<sequence>MNGIPIVFYDRVFSGLYTHSLEEAIELSGTFGERARCAYLHYAGYESIVENNIEIFRNLSYDCSGRILRTPKEIAAFPKKFVRGLTIYLKDAENKNVCRDIVKRFPYAMCRFILRSHSVDEAWIHFACSLRNLKHIVITKKLEDDSLRLLKKLVDCGNLLELQTCKDACEGEQFEDLVIVNDDDGPWESDVVRTILKFWTKNSAKLRGKNLFVRGKCKEGVKQLEEFVIHRKLFLTFPTLAGMPGVSYVIRRLSVLGIQWALKRCSKEECDSIQKYYRHHHIRFWNPSCVYKCEQEKEREDHRLYISFELSELTQEIGNKCERIANHTGPDHPGLMRDTRRFHVLFA</sequence>
<organism evidence="1 2">
    <name type="scientific">Steinernema glaseri</name>
    <dbReference type="NCBI Taxonomy" id="37863"/>
    <lineage>
        <taxon>Eukaryota</taxon>
        <taxon>Metazoa</taxon>
        <taxon>Ecdysozoa</taxon>
        <taxon>Nematoda</taxon>
        <taxon>Chromadorea</taxon>
        <taxon>Rhabditida</taxon>
        <taxon>Tylenchina</taxon>
        <taxon>Panagrolaimomorpha</taxon>
        <taxon>Strongyloidoidea</taxon>
        <taxon>Steinernematidae</taxon>
        <taxon>Steinernema</taxon>
    </lineage>
</organism>
<dbReference type="AlphaFoldDB" id="A0A1I8AIU9"/>
<evidence type="ECO:0000313" key="2">
    <source>
        <dbReference type="WBParaSite" id="L893_g6198.t1"/>
    </source>
</evidence>
<dbReference type="Proteomes" id="UP000095287">
    <property type="component" value="Unplaced"/>
</dbReference>
<proteinExistence type="predicted"/>